<dbReference type="EMBL" id="MTYJ01000114">
    <property type="protein sequence ID" value="OQV13891.1"/>
    <property type="molecule type" value="Genomic_DNA"/>
</dbReference>
<dbReference type="SMART" id="SM00463">
    <property type="entry name" value="SMR"/>
    <property type="match status" value="1"/>
</dbReference>
<gene>
    <name evidence="4" type="ORF">BV898_11888</name>
</gene>
<reference evidence="5" key="1">
    <citation type="submission" date="2017-01" db="EMBL/GenBank/DDBJ databases">
        <title>Comparative genomics of anhydrobiosis in the tardigrade Hypsibius dujardini.</title>
        <authorList>
            <person name="Yoshida Y."/>
            <person name="Koutsovoulos G."/>
            <person name="Laetsch D."/>
            <person name="Stevens L."/>
            <person name="Kumar S."/>
            <person name="Horikawa D."/>
            <person name="Ishino K."/>
            <person name="Komine S."/>
            <person name="Tomita M."/>
            <person name="Blaxter M."/>
            <person name="Arakawa K."/>
        </authorList>
    </citation>
    <scope>NUCLEOTIDE SEQUENCE [LARGE SCALE GENOMIC DNA]</scope>
    <source>
        <strain evidence="5">Z151</strain>
    </source>
</reference>
<dbReference type="Gene3D" id="3.30.1370.110">
    <property type="match status" value="1"/>
</dbReference>
<proteinExistence type="predicted"/>
<dbReference type="GO" id="GO:0004519">
    <property type="term" value="F:endonuclease activity"/>
    <property type="evidence" value="ECO:0007669"/>
    <property type="project" value="TreeGrafter"/>
</dbReference>
<dbReference type="AlphaFoldDB" id="A0A1W0WFC1"/>
<evidence type="ECO:0000259" key="3">
    <source>
        <dbReference type="PROSITE" id="PS51140"/>
    </source>
</evidence>
<dbReference type="Proteomes" id="UP000192578">
    <property type="component" value="Unassembled WGS sequence"/>
</dbReference>
<accession>A0A1W0WFC1</accession>
<dbReference type="Pfam" id="PF02845">
    <property type="entry name" value="CUE"/>
    <property type="match status" value="1"/>
</dbReference>
<dbReference type="InterPro" id="IPR052772">
    <property type="entry name" value="Endo/PolyKinase_Domain-Protein"/>
</dbReference>
<comment type="caution">
    <text evidence="4">The sequence shown here is derived from an EMBL/GenBank/DDBJ whole genome shotgun (WGS) entry which is preliminary data.</text>
</comment>
<dbReference type="SMART" id="SM01162">
    <property type="entry name" value="DUF1771"/>
    <property type="match status" value="1"/>
</dbReference>
<dbReference type="InterPro" id="IPR009060">
    <property type="entry name" value="UBA-like_sf"/>
</dbReference>
<feature type="domain" description="CUE" evidence="3">
    <location>
        <begin position="16"/>
        <end position="59"/>
    </location>
</feature>
<dbReference type="PANTHER" id="PTHR46535:SF1">
    <property type="entry name" value="NEDD4-BINDING PROTEIN 2"/>
    <property type="match status" value="1"/>
</dbReference>
<feature type="domain" description="Smr" evidence="2">
    <location>
        <begin position="476"/>
        <end position="549"/>
    </location>
</feature>
<dbReference type="SUPFAM" id="SSF46934">
    <property type="entry name" value="UBA-like"/>
    <property type="match status" value="1"/>
</dbReference>
<dbReference type="PROSITE" id="PS50828">
    <property type="entry name" value="SMR"/>
    <property type="match status" value="1"/>
</dbReference>
<evidence type="ECO:0000313" key="4">
    <source>
        <dbReference type="EMBL" id="OQV13891.1"/>
    </source>
</evidence>
<feature type="compositionally biased region" description="Low complexity" evidence="1">
    <location>
        <begin position="108"/>
        <end position="126"/>
    </location>
</feature>
<dbReference type="PROSITE" id="PS51140">
    <property type="entry name" value="CUE"/>
    <property type="match status" value="1"/>
</dbReference>
<dbReference type="InterPro" id="IPR002625">
    <property type="entry name" value="Smr_dom"/>
</dbReference>
<keyword evidence="5" id="KW-1185">Reference proteome</keyword>
<dbReference type="GO" id="GO:0005634">
    <property type="term" value="C:nucleus"/>
    <property type="evidence" value="ECO:0007669"/>
    <property type="project" value="TreeGrafter"/>
</dbReference>
<evidence type="ECO:0000259" key="2">
    <source>
        <dbReference type="PROSITE" id="PS50828"/>
    </source>
</evidence>
<dbReference type="InterPro" id="IPR003892">
    <property type="entry name" value="CUE"/>
</dbReference>
<sequence>MNARKYRKYPKEKKITTREKSEMLQDIFPDISHEVVQLLLENCNGDVDKAHDHLREMDLENWAAKNIPSESTDSSLNSVIEEIDQSITHEVDATSRLRPSRCDVSLLSDSQSLSSATNSSSPPMSLTDVQVSEPLLQEPISPEVVPDVSESVWTGESSSDFALSSESDQTGGMTEGAEVYQEGENSMQLTLDKDLAVRLIMTFGLMGVPIDCNERDNMVVDLDMNLAYKIYQAWKNTQESVVMQQSPESVISADEKLARCLQTFEHETYAERSLRENSMREIMDETYALSLVEKDSNGHGMDVTCALQYQSNGGVESKWVDVLMRAHNKSPETGYAVPDSTPKNVHAVGPVLHGAGIEKPLAKLESAFVRPSSAKTIVVTPVSSHARQSPVGNGLPKKGPVDPVDYYGARGEAIELQKKAIHLGRKAGNAWKLGGGASAYYLQQSHETKKLAKEAHLEASKEILHTRNLNAGDGEIDLHGIRMEEVNHALDTFFERRHTVKEIKIISGRGLHSRSGTSEVRRMVGVYLNKHGFKYEEGPPEGVFYVQRWKKSNLKPP</sequence>
<feature type="region of interest" description="Disordered" evidence="1">
    <location>
        <begin position="108"/>
        <end position="127"/>
    </location>
</feature>
<dbReference type="PANTHER" id="PTHR46535">
    <property type="entry name" value="NEDD4-BINDING PROTEIN 2"/>
    <property type="match status" value="1"/>
</dbReference>
<dbReference type="InterPro" id="IPR036063">
    <property type="entry name" value="Smr_dom_sf"/>
</dbReference>
<dbReference type="Pfam" id="PF01713">
    <property type="entry name" value="Smr"/>
    <property type="match status" value="1"/>
</dbReference>
<dbReference type="GO" id="GO:0043130">
    <property type="term" value="F:ubiquitin binding"/>
    <property type="evidence" value="ECO:0007669"/>
    <property type="project" value="InterPro"/>
</dbReference>
<evidence type="ECO:0008006" key="6">
    <source>
        <dbReference type="Google" id="ProtNLM"/>
    </source>
</evidence>
<protein>
    <recommendedName>
        <fullName evidence="6">Smr domain-containing protein</fullName>
    </recommendedName>
</protein>
<dbReference type="OrthoDB" id="3231855at2759"/>
<dbReference type="SUPFAM" id="SSF160443">
    <property type="entry name" value="SMR domain-like"/>
    <property type="match status" value="1"/>
</dbReference>
<dbReference type="CDD" id="cd14279">
    <property type="entry name" value="CUE"/>
    <property type="match status" value="1"/>
</dbReference>
<evidence type="ECO:0000256" key="1">
    <source>
        <dbReference type="SAM" id="MobiDB-lite"/>
    </source>
</evidence>
<dbReference type="Pfam" id="PF08590">
    <property type="entry name" value="DUF1771"/>
    <property type="match status" value="1"/>
</dbReference>
<evidence type="ECO:0000313" key="5">
    <source>
        <dbReference type="Proteomes" id="UP000192578"/>
    </source>
</evidence>
<organism evidence="4 5">
    <name type="scientific">Hypsibius exemplaris</name>
    <name type="common">Freshwater tardigrade</name>
    <dbReference type="NCBI Taxonomy" id="2072580"/>
    <lineage>
        <taxon>Eukaryota</taxon>
        <taxon>Metazoa</taxon>
        <taxon>Ecdysozoa</taxon>
        <taxon>Tardigrada</taxon>
        <taxon>Eutardigrada</taxon>
        <taxon>Parachela</taxon>
        <taxon>Hypsibioidea</taxon>
        <taxon>Hypsibiidae</taxon>
        <taxon>Hypsibius</taxon>
    </lineage>
</organism>
<name>A0A1W0WFC1_HYPEX</name>
<dbReference type="InterPro" id="IPR013899">
    <property type="entry name" value="DUF1771"/>
</dbReference>
<dbReference type="Gene3D" id="1.10.8.10">
    <property type="entry name" value="DNA helicase RuvA subunit, C-terminal domain"/>
    <property type="match status" value="1"/>
</dbReference>